<comment type="subcellular location">
    <subcellularLocation>
        <location evidence="1">Secreted</location>
    </subcellularLocation>
</comment>
<dbReference type="Proteomes" id="UP000814243">
    <property type="component" value="Unassembled WGS sequence"/>
</dbReference>
<evidence type="ECO:0000313" key="6">
    <source>
        <dbReference type="EMBL" id="KAH9627653.1"/>
    </source>
</evidence>
<evidence type="ECO:0000313" key="7">
    <source>
        <dbReference type="Proteomes" id="UP000814243"/>
    </source>
</evidence>
<comment type="similarity">
    <text evidence="2 4">Belongs to the AB hydrolase superfamily. Lipase family.</text>
</comment>
<dbReference type="InterPro" id="IPR013818">
    <property type="entry name" value="Lipase"/>
</dbReference>
<dbReference type="Gene3D" id="3.40.50.1820">
    <property type="entry name" value="alpha/beta hydrolase"/>
    <property type="match status" value="1"/>
</dbReference>
<dbReference type="PANTHER" id="PTHR11610:SF173">
    <property type="entry name" value="LIPASE DOMAIN-CONTAINING PROTEIN-RELATED"/>
    <property type="match status" value="1"/>
</dbReference>
<protein>
    <recommendedName>
        <fullName evidence="5">Lipase domain-containing protein</fullName>
    </recommendedName>
</protein>
<dbReference type="GO" id="GO:0016042">
    <property type="term" value="P:lipid catabolic process"/>
    <property type="evidence" value="ECO:0007669"/>
    <property type="project" value="TreeGrafter"/>
</dbReference>
<proteinExistence type="inferred from homology"/>
<evidence type="ECO:0000259" key="5">
    <source>
        <dbReference type="Pfam" id="PF00151"/>
    </source>
</evidence>
<feature type="domain" description="Lipase" evidence="5">
    <location>
        <begin position="22"/>
        <end position="132"/>
    </location>
</feature>
<dbReference type="EMBL" id="JACEFF010000945">
    <property type="protein sequence ID" value="KAH9627653.1"/>
    <property type="molecule type" value="Genomic_DNA"/>
</dbReference>
<keyword evidence="3" id="KW-0964">Secreted</keyword>
<name>A0A922M0D7_SPOEX</name>
<dbReference type="SUPFAM" id="SSF53474">
    <property type="entry name" value="alpha/beta-Hydrolases"/>
    <property type="match status" value="1"/>
</dbReference>
<organism evidence="6 7">
    <name type="scientific">Spodoptera exigua</name>
    <name type="common">Beet armyworm</name>
    <name type="synonym">Noctua fulgens</name>
    <dbReference type="NCBI Taxonomy" id="7107"/>
    <lineage>
        <taxon>Eukaryota</taxon>
        <taxon>Metazoa</taxon>
        <taxon>Ecdysozoa</taxon>
        <taxon>Arthropoda</taxon>
        <taxon>Hexapoda</taxon>
        <taxon>Insecta</taxon>
        <taxon>Pterygota</taxon>
        <taxon>Neoptera</taxon>
        <taxon>Endopterygota</taxon>
        <taxon>Lepidoptera</taxon>
        <taxon>Glossata</taxon>
        <taxon>Ditrysia</taxon>
        <taxon>Noctuoidea</taxon>
        <taxon>Noctuidae</taxon>
        <taxon>Amphipyrinae</taxon>
        <taxon>Spodoptera</taxon>
    </lineage>
</organism>
<dbReference type="InterPro" id="IPR000734">
    <property type="entry name" value="TAG_lipase"/>
</dbReference>
<comment type="caution">
    <text evidence="6">The sequence shown here is derived from an EMBL/GenBank/DDBJ whole genome shotgun (WGS) entry which is preliminary data.</text>
</comment>
<evidence type="ECO:0000256" key="2">
    <source>
        <dbReference type="ARBA" id="ARBA00010701"/>
    </source>
</evidence>
<dbReference type="PANTHER" id="PTHR11610">
    <property type="entry name" value="LIPASE"/>
    <property type="match status" value="1"/>
</dbReference>
<evidence type="ECO:0000256" key="4">
    <source>
        <dbReference type="RuleBase" id="RU004262"/>
    </source>
</evidence>
<dbReference type="GO" id="GO:0005615">
    <property type="term" value="C:extracellular space"/>
    <property type="evidence" value="ECO:0007669"/>
    <property type="project" value="TreeGrafter"/>
</dbReference>
<dbReference type="GO" id="GO:0017171">
    <property type="term" value="F:serine hydrolase activity"/>
    <property type="evidence" value="ECO:0007669"/>
    <property type="project" value="TreeGrafter"/>
</dbReference>
<reference evidence="6" key="1">
    <citation type="journal article" date="2021" name="G3 (Bethesda)">
        <title>Genome and transcriptome analysis of the beet armyworm Spodoptera exigua reveals targets for pest control. .</title>
        <authorList>
            <person name="Simon S."/>
            <person name="Breeschoten T."/>
            <person name="Jansen H.J."/>
            <person name="Dirks R.P."/>
            <person name="Schranz M.E."/>
            <person name="Ros V.I.D."/>
        </authorList>
    </citation>
    <scope>NUCLEOTIDE SEQUENCE</scope>
    <source>
        <strain evidence="6">TB_SE_WUR_2020</strain>
    </source>
</reference>
<accession>A0A922M0D7</accession>
<dbReference type="GO" id="GO:0016298">
    <property type="term" value="F:lipase activity"/>
    <property type="evidence" value="ECO:0007669"/>
    <property type="project" value="InterPro"/>
</dbReference>
<dbReference type="InterPro" id="IPR029058">
    <property type="entry name" value="AB_hydrolase_fold"/>
</dbReference>
<gene>
    <name evidence="6" type="ORF">HF086_009803</name>
</gene>
<dbReference type="Pfam" id="PF00151">
    <property type="entry name" value="Lipase"/>
    <property type="match status" value="1"/>
</dbReference>
<sequence>MLVQRPGLSPRAPKFYVVNAFTKQNTLLFSRKNPTESQILLLGNEKLLEASNFNPNRRTAVLLHGWIDHPDGRFSRIVRSAFLEADDMNVIVVDWKDGADIANYFTGIKNTVKSGMYTFKVCQVLVVDLRLPSLEIGPSIFGRYAQAKFGESSLVYTHKYQ</sequence>
<dbReference type="AlphaFoldDB" id="A0A922M0D7"/>
<evidence type="ECO:0000256" key="3">
    <source>
        <dbReference type="ARBA" id="ARBA00022525"/>
    </source>
</evidence>
<evidence type="ECO:0000256" key="1">
    <source>
        <dbReference type="ARBA" id="ARBA00004613"/>
    </source>
</evidence>